<evidence type="ECO:0000313" key="8">
    <source>
        <dbReference type="EMBL" id="KNC49545.1"/>
    </source>
</evidence>
<dbReference type="eggNOG" id="KOG2727">
    <property type="taxonomic scope" value="Eukaryota"/>
</dbReference>
<dbReference type="EMBL" id="GL349456">
    <property type="protein sequence ID" value="KNC49545.1"/>
    <property type="molecule type" value="Genomic_DNA"/>
</dbReference>
<dbReference type="InterPro" id="IPR026059">
    <property type="entry name" value="Rab3GAP2"/>
</dbReference>
<dbReference type="Pfam" id="PF14656">
    <property type="entry name" value="RAB3GAP2_C"/>
    <property type="match status" value="1"/>
</dbReference>
<dbReference type="STRING" id="461836.A0A0L0DBB9"/>
<evidence type="ECO:0000259" key="6">
    <source>
        <dbReference type="Pfam" id="PF14655"/>
    </source>
</evidence>
<protein>
    <recommendedName>
        <fullName evidence="10">Rab3-GAP regulatory subunit N-terminal domain-containing protein</fullName>
    </recommendedName>
</protein>
<feature type="domain" description="Rab3-GAP regulatory subunit N-terminal" evidence="6">
    <location>
        <begin position="604"/>
        <end position="846"/>
    </location>
</feature>
<dbReference type="GeneID" id="25569805"/>
<keyword evidence="3" id="KW-0343">GTPase activation</keyword>
<keyword evidence="9" id="KW-1185">Reference proteome</keyword>
<dbReference type="Gene3D" id="1.20.58.740">
    <property type="match status" value="1"/>
</dbReference>
<dbReference type="GO" id="GO:0005096">
    <property type="term" value="F:GTPase activator activity"/>
    <property type="evidence" value="ECO:0007669"/>
    <property type="project" value="UniProtKB-KW"/>
</dbReference>
<evidence type="ECO:0000256" key="5">
    <source>
        <dbReference type="SAM" id="MobiDB-lite"/>
    </source>
</evidence>
<dbReference type="OrthoDB" id="2019917at2759"/>
<evidence type="ECO:0000256" key="1">
    <source>
        <dbReference type="ARBA" id="ARBA00004496"/>
    </source>
</evidence>
<dbReference type="Proteomes" id="UP000054408">
    <property type="component" value="Unassembled WGS sequence"/>
</dbReference>
<sequence>MLWRRLVLAVFEDKTKQLDTAHSPRHNPFFWRDIYVANLGSVLHRLRQLSWSASSFWAVVALPDSTARILRRSPMASLDEVVAALAAANANARVARLAHAALVSHADGPSSADAATGARSLHVARVSPIIPPLDELAHAAAHSAIGTIYSRDMMIFAQAAFSRFERTTSMPLDALPPAIAPVTAWGEPPVAVPESNSTVVVREHFAVAAPFPAETSAALERQVASASAELIDAIDTMLAAMRKRNAELQVCINWYHPDSRCVRPDGIAAMLQGHVAPMEDTAVSHRLSHVISSLVSVYIQAGPGMISEAIRSAGAIGHPAFAQWALDFNIALVTQRSLLEQALAVHDLVITMDLRPLHVMLREQLTACSDIIDSWLIDAIPVPDDVLTSLDASAMSLLSTLDSDGGDGGVDDGGDDGGGGDDDGDGGGVRVGTDGALVAAAPDGSLCLSATHDPAADAITLTLTTSDMGATCPVSWTPDLESVPTALAFLRLPAFPALQLVALLGDAAGAVHVLVPEPNNALSPWVLALSIPPHKDAASPVVKICVVPTGFGSLPPAGDAPGGSEKAGDELAFLVLHARRTGFVVLRASMHDALTHWLGLPHGSPPFQSMYDQWLKFGKHVEVADLAMCGRFPPLLDSARHAGAAAGNRFGLPWTTRLVAVGSGPMIAAYELDARASMLSETIAYASDVASKVTTAIFSMAKSWFSRNVVPGGAEPGPSAVAPLARPGVRSSTAADAARAKPAKLPQLAYIADAERRVCLIVPAPRGAIAALADGFGRVLLLDTSNLTIVRIWKGYRDAQLGWLQPESSRVLALVIYAPKRGLLEIWRMRHGERLVARKVASNGVLVQAPSAPFAPAPLWLIDPSGKRDEVCLALSEESEVVASTRKEKHYVSAFLSALAGPRTRPDLGRLPHPSLEATKHELVQLLQHVNTPAYVDRIVDAMLHALPPGVQIKLLATLLGNLRADGLRADGARDAETAAAYVSQPLFRRLVGRSHMLAFFDAWLRLWGAEARTSPAFFSLAPTDALLAARSKFVLPHSSRAAAMYDEFWTPERREAHGQVPLCDGLVAFAAAAVDTLPPPPVSLASRHAEPLAVDTPEWPPSIASASLELELHDPDAMLDAALALLRPVARDEVSEDVPAVFELTADAHEESSRAQLVALSWLTFGLVVAQPGGARAVSKLASRSLAPEAFGVLLVTFWTSLPLRMAVGRSVMTAAWHVVAGAYASDPARRAAFLAVLHGRIHECQLLGHVLVLVEAVMSARDEGDDAQGGEAAGDDVGEGARETIARDRELLRCVWHLWRSMLALEPPRSATSASEFWDALGAEDTLGELSLSALSGEQSTNIHGLLALRMLMYSQSSKVAGSLDNMVADAVSGNESGAGLAGNTTLFQDERLASMTAVLATVAYTPGLGLQPSWLPVYRALALGRAWLASTGTGRMEWLVQALAHLREGASSARQRVFGLLALYDECMADRARAMLDTIQGAGKAPKMRVLAAALSMAPEAVPLFGSSLVQLFSTLTEALEADTGGRCAASERHVPAAHVETWARVAAAAGAADDDSLAACVRCHLVLSQVLHLVIDGRMSAIKPLSLFAPEQGERFFTALRGSAGLSSAGVSWELSRGKSYGPMDKDRMWFVSRSVVRATEVAMQLAGAFGLELDAVRRAYAVRLYEQGDDVRGAEVVAQVRDSTTMGALLVSVARKRLAAILAQLKVSSRAGYAEALTTISPETVAELEPWAPGSAKSREALARQPVGQTIELLESASHLLAGASGSVNSEHEMHIAPLLEAAQRLRSFQNAVSR</sequence>
<dbReference type="InterPro" id="IPR032839">
    <property type="entry name" value="RAB3GAP_N"/>
</dbReference>
<organism evidence="8 9">
    <name type="scientific">Thecamonas trahens ATCC 50062</name>
    <dbReference type="NCBI Taxonomy" id="461836"/>
    <lineage>
        <taxon>Eukaryota</taxon>
        <taxon>Apusozoa</taxon>
        <taxon>Apusomonadida</taxon>
        <taxon>Apusomonadidae</taxon>
        <taxon>Thecamonas</taxon>
    </lineage>
</organism>
<dbReference type="InterPro" id="IPR043162">
    <property type="entry name" value="DOCK_C_lobe_C"/>
</dbReference>
<evidence type="ECO:0000256" key="4">
    <source>
        <dbReference type="ARBA" id="ARBA00022490"/>
    </source>
</evidence>
<dbReference type="PANTHER" id="PTHR12472">
    <property type="entry name" value="RAB3-GAP REGULATORY DOMAIN"/>
    <property type="match status" value="1"/>
</dbReference>
<dbReference type="Pfam" id="PF14655">
    <property type="entry name" value="RAB3GAP2_N"/>
    <property type="match status" value="1"/>
</dbReference>
<comment type="subcellular location">
    <subcellularLocation>
        <location evidence="1">Cytoplasm</location>
    </subcellularLocation>
</comment>
<evidence type="ECO:0000256" key="3">
    <source>
        <dbReference type="ARBA" id="ARBA00022468"/>
    </source>
</evidence>
<proteinExistence type="inferred from homology"/>
<keyword evidence="4" id="KW-0963">Cytoplasm</keyword>
<gene>
    <name evidence="8" type="ORF">AMSG_11890</name>
</gene>
<dbReference type="InterPro" id="IPR029257">
    <property type="entry name" value="RAB3GAP2_C"/>
</dbReference>
<feature type="region of interest" description="Disordered" evidence="5">
    <location>
        <begin position="403"/>
        <end position="433"/>
    </location>
</feature>
<evidence type="ECO:0008006" key="10">
    <source>
        <dbReference type="Google" id="ProtNLM"/>
    </source>
</evidence>
<evidence type="ECO:0000259" key="7">
    <source>
        <dbReference type="Pfam" id="PF14656"/>
    </source>
</evidence>
<reference evidence="8 9" key="1">
    <citation type="submission" date="2010-05" db="EMBL/GenBank/DDBJ databases">
        <title>The Genome Sequence of Thecamonas trahens ATCC 50062.</title>
        <authorList>
            <consortium name="The Broad Institute Genome Sequencing Platform"/>
            <person name="Russ C."/>
            <person name="Cuomo C."/>
            <person name="Shea T."/>
            <person name="Young S.K."/>
            <person name="Zeng Q."/>
            <person name="Koehrsen M."/>
            <person name="Haas B."/>
            <person name="Borodovsky M."/>
            <person name="Guigo R."/>
            <person name="Alvarado L."/>
            <person name="Berlin A."/>
            <person name="Bochicchio J."/>
            <person name="Borenstein D."/>
            <person name="Chapman S."/>
            <person name="Chen Z."/>
            <person name="Freedman E."/>
            <person name="Gellesch M."/>
            <person name="Goldberg J."/>
            <person name="Griggs A."/>
            <person name="Gujja S."/>
            <person name="Heilman E."/>
            <person name="Heiman D."/>
            <person name="Hepburn T."/>
            <person name="Howarth C."/>
            <person name="Jen D."/>
            <person name="Larson L."/>
            <person name="Mehta T."/>
            <person name="Park D."/>
            <person name="Pearson M."/>
            <person name="Roberts A."/>
            <person name="Saif S."/>
            <person name="Shenoy N."/>
            <person name="Sisk P."/>
            <person name="Stolte C."/>
            <person name="Sykes S."/>
            <person name="Thomson T."/>
            <person name="Walk T."/>
            <person name="White J."/>
            <person name="Yandava C."/>
            <person name="Burger G."/>
            <person name="Gray M.W."/>
            <person name="Holland P.W.H."/>
            <person name="King N."/>
            <person name="Lang F.B.F."/>
            <person name="Roger A.J."/>
            <person name="Ruiz-Trillo I."/>
            <person name="Lander E."/>
            <person name="Nusbaum C."/>
        </authorList>
    </citation>
    <scope>NUCLEOTIDE SEQUENCE [LARGE SCALE GENOMIC DNA]</scope>
    <source>
        <strain evidence="8 9">ATCC 50062</strain>
    </source>
</reference>
<dbReference type="GO" id="GO:0005737">
    <property type="term" value="C:cytoplasm"/>
    <property type="evidence" value="ECO:0007669"/>
    <property type="project" value="UniProtKB-SubCell"/>
</dbReference>
<feature type="compositionally biased region" description="Acidic residues" evidence="5">
    <location>
        <begin position="409"/>
        <end position="425"/>
    </location>
</feature>
<evidence type="ECO:0000256" key="2">
    <source>
        <dbReference type="ARBA" id="ARBA00008153"/>
    </source>
</evidence>
<name>A0A0L0DBB9_THETB</name>
<accession>A0A0L0DBB9</accession>
<dbReference type="RefSeq" id="XP_013757764.1">
    <property type="nucleotide sequence ID" value="XM_013902310.1"/>
</dbReference>
<comment type="similarity">
    <text evidence="2">Belongs to the Rab3-GAP regulatory subunit family.</text>
</comment>
<evidence type="ECO:0000313" key="9">
    <source>
        <dbReference type="Proteomes" id="UP000054408"/>
    </source>
</evidence>
<dbReference type="PANTHER" id="PTHR12472:SF0">
    <property type="entry name" value="RAB3 GTPASE-ACTIVATING PROTEIN NON-CATALYTIC SUBUNIT"/>
    <property type="match status" value="1"/>
</dbReference>
<feature type="domain" description="Rab3GAP regulatory subunit C-terminal" evidence="7">
    <location>
        <begin position="1442"/>
        <end position="1766"/>
    </location>
</feature>